<dbReference type="VEuPathDB" id="FungiDB:LCOR_10750.1"/>
<name>A0A068SDA1_9FUNG</name>
<reference evidence="1" key="1">
    <citation type="submission" date="2013-08" db="EMBL/GenBank/DDBJ databases">
        <title>Gene expansion shapes genome architecture in the human pathogen Lichtheimia corymbifera: an evolutionary genomics analysis in the ancient terrestrial Mucorales (Mucoromycotina).</title>
        <authorList>
            <person name="Schwartze V.U."/>
            <person name="Winter S."/>
            <person name="Shelest E."/>
            <person name="Marcet-Houben M."/>
            <person name="Horn F."/>
            <person name="Wehner S."/>
            <person name="Hoffmann K."/>
            <person name="Riege K."/>
            <person name="Sammeth M."/>
            <person name="Nowrousian M."/>
            <person name="Valiante V."/>
            <person name="Linde J."/>
            <person name="Jacobsen I.D."/>
            <person name="Marz M."/>
            <person name="Brakhage A.A."/>
            <person name="Gabaldon T."/>
            <person name="Bocker S."/>
            <person name="Voigt K."/>
        </authorList>
    </citation>
    <scope>NUCLEOTIDE SEQUENCE [LARGE SCALE GENOMIC DNA]</scope>
    <source>
        <strain evidence="1">FSU 9682</strain>
    </source>
</reference>
<evidence type="ECO:0000313" key="2">
    <source>
        <dbReference type="Proteomes" id="UP000027586"/>
    </source>
</evidence>
<comment type="caution">
    <text evidence="1">The sequence shown here is derived from an EMBL/GenBank/DDBJ whole genome shotgun (WGS) entry which is preliminary data.</text>
</comment>
<protein>
    <submittedName>
        <fullName evidence="1">Uncharacterized protein</fullName>
    </submittedName>
</protein>
<keyword evidence="2" id="KW-1185">Reference proteome</keyword>
<proteinExistence type="predicted"/>
<gene>
    <name evidence="1" type="ORF">LCOR_10750.1</name>
</gene>
<organism evidence="1 2">
    <name type="scientific">Lichtheimia corymbifera JMRC:FSU:9682</name>
    <dbReference type="NCBI Taxonomy" id="1263082"/>
    <lineage>
        <taxon>Eukaryota</taxon>
        <taxon>Fungi</taxon>
        <taxon>Fungi incertae sedis</taxon>
        <taxon>Mucoromycota</taxon>
        <taxon>Mucoromycotina</taxon>
        <taxon>Mucoromycetes</taxon>
        <taxon>Mucorales</taxon>
        <taxon>Lichtheimiaceae</taxon>
        <taxon>Lichtheimia</taxon>
    </lineage>
</organism>
<evidence type="ECO:0000313" key="1">
    <source>
        <dbReference type="EMBL" id="CDH59950.1"/>
    </source>
</evidence>
<dbReference type="EMBL" id="CBTN010000079">
    <property type="protein sequence ID" value="CDH59950.1"/>
    <property type="molecule type" value="Genomic_DNA"/>
</dbReference>
<accession>A0A068SDA1</accession>
<dbReference type="AlphaFoldDB" id="A0A068SDA1"/>
<sequence>MLKKKAELMEADKQAVAERRTKPSILAQASTKFPLMVNSDGSLDEYDIVAVLRDVGIPVPLHELLFYAPGLHQAFLEAVGGKMLGYNHRPGSTRIECPLLSLVPRHNASSV</sequence>
<dbReference type="Proteomes" id="UP000027586">
    <property type="component" value="Unassembled WGS sequence"/>
</dbReference>